<feature type="region of interest" description="Disordered" evidence="1">
    <location>
        <begin position="296"/>
        <end position="351"/>
    </location>
</feature>
<gene>
    <name evidence="2" type="ORF">L201_007615</name>
</gene>
<feature type="compositionally biased region" description="Basic and acidic residues" evidence="1">
    <location>
        <begin position="26"/>
        <end position="44"/>
    </location>
</feature>
<dbReference type="GO" id="GO:0005730">
    <property type="term" value="C:nucleolus"/>
    <property type="evidence" value="ECO:0007669"/>
    <property type="project" value="TreeGrafter"/>
</dbReference>
<feature type="compositionally biased region" description="Basic and acidic residues" evidence="1">
    <location>
        <begin position="467"/>
        <end position="480"/>
    </location>
</feature>
<dbReference type="InterPro" id="IPR004301">
    <property type="entry name" value="Nucleoplasmin"/>
</dbReference>
<dbReference type="RefSeq" id="XP_066079418.1">
    <property type="nucleotide sequence ID" value="XM_066223321.1"/>
</dbReference>
<keyword evidence="3" id="KW-1185">Reference proteome</keyword>
<proteinExistence type="predicted"/>
<dbReference type="CDD" id="cd11655">
    <property type="entry name" value="rap1_myb-like"/>
    <property type="match status" value="1"/>
</dbReference>
<dbReference type="AlphaFoldDB" id="A0AAX4K4K6"/>
<feature type="compositionally biased region" description="Basic and acidic residues" evidence="1">
    <location>
        <begin position="65"/>
        <end position="75"/>
    </location>
</feature>
<evidence type="ECO:0000313" key="3">
    <source>
        <dbReference type="Proteomes" id="UP001355207"/>
    </source>
</evidence>
<feature type="compositionally biased region" description="Basic residues" evidence="1">
    <location>
        <begin position="323"/>
        <end position="337"/>
    </location>
</feature>
<dbReference type="GO" id="GO:0003723">
    <property type="term" value="F:RNA binding"/>
    <property type="evidence" value="ECO:0007669"/>
    <property type="project" value="TreeGrafter"/>
</dbReference>
<dbReference type="Gene3D" id="1.10.10.60">
    <property type="entry name" value="Homeodomain-like"/>
    <property type="match status" value="1"/>
</dbReference>
<organism evidence="2 3">
    <name type="scientific">Kwoniella dendrophila CBS 6074</name>
    <dbReference type="NCBI Taxonomy" id="1295534"/>
    <lineage>
        <taxon>Eukaryota</taxon>
        <taxon>Fungi</taxon>
        <taxon>Dikarya</taxon>
        <taxon>Basidiomycota</taxon>
        <taxon>Agaricomycotina</taxon>
        <taxon>Tremellomycetes</taxon>
        <taxon>Tremellales</taxon>
        <taxon>Cryptococcaceae</taxon>
        <taxon>Kwoniella</taxon>
    </lineage>
</organism>
<reference evidence="2 3" key="1">
    <citation type="submission" date="2024-01" db="EMBL/GenBank/DDBJ databases">
        <title>Comparative genomics of Cryptococcus and Kwoniella reveals pathogenesis evolution and contrasting modes of karyotype evolution via chromosome fusion or intercentromeric recombination.</title>
        <authorList>
            <person name="Coelho M.A."/>
            <person name="David-Palma M."/>
            <person name="Shea T."/>
            <person name="Bowers K."/>
            <person name="McGinley-Smith S."/>
            <person name="Mohammad A.W."/>
            <person name="Gnirke A."/>
            <person name="Yurkov A.M."/>
            <person name="Nowrousian M."/>
            <person name="Sun S."/>
            <person name="Cuomo C.A."/>
            <person name="Heitman J."/>
        </authorList>
    </citation>
    <scope>NUCLEOTIDE SEQUENCE [LARGE SCALE GENOMIC DNA]</scope>
    <source>
        <strain evidence="2 3">CBS 6074</strain>
    </source>
</reference>
<accession>A0AAX4K4K6</accession>
<feature type="compositionally biased region" description="Acidic residues" evidence="1">
    <location>
        <begin position="573"/>
        <end position="588"/>
    </location>
</feature>
<feature type="compositionally biased region" description="Polar residues" evidence="1">
    <location>
        <begin position="520"/>
        <end position="531"/>
    </location>
</feature>
<feature type="compositionally biased region" description="Acidic residues" evidence="1">
    <location>
        <begin position="76"/>
        <end position="89"/>
    </location>
</feature>
<feature type="compositionally biased region" description="Basic and acidic residues" evidence="1">
    <location>
        <begin position="338"/>
        <end position="351"/>
    </location>
</feature>
<dbReference type="GO" id="GO:0006338">
    <property type="term" value="P:chromatin remodeling"/>
    <property type="evidence" value="ECO:0007669"/>
    <property type="project" value="TreeGrafter"/>
</dbReference>
<dbReference type="Proteomes" id="UP001355207">
    <property type="component" value="Chromosome 11"/>
</dbReference>
<feature type="compositionally biased region" description="Basic and acidic residues" evidence="1">
    <location>
        <begin position="313"/>
        <end position="322"/>
    </location>
</feature>
<dbReference type="GeneID" id="91098283"/>
<feature type="region of interest" description="Disordered" evidence="1">
    <location>
        <begin position="439"/>
        <end position="664"/>
    </location>
</feature>
<protein>
    <recommendedName>
        <fullName evidence="4">BRCT domain-containing protein</fullName>
    </recommendedName>
</protein>
<dbReference type="GO" id="GO:0005737">
    <property type="term" value="C:cytoplasm"/>
    <property type="evidence" value="ECO:0007669"/>
    <property type="project" value="TreeGrafter"/>
</dbReference>
<dbReference type="EMBL" id="CP144108">
    <property type="protein sequence ID" value="WWC92656.1"/>
    <property type="molecule type" value="Genomic_DNA"/>
</dbReference>
<sequence length="664" mass="75986">MVKSLTKATTITAEAGPGPRTRSHRAAKDKAKRVTAEQVLREDQPESLEVEQAGNQQRGKKKKKEDKQILMRNIEEHEEEDKDDDIDNVEPDMEEKGILLDAEGKRWLTPGEEFPWDQVEFYLDDSIGQDITNHLIKRIEKMNGDTVLGPEQADIILINPKSIKEDNLKRLTELGHIKEHLGRILSYNWLSKCYFTRKIELPLSQKSKPLFLSEETGYGIKVLVSKFDIDNGGESKRREIMIDLESNGAMIVGSWEQAEICIIPTSHPYNAKPPKEERFKHITWHTPGWIKEKIDQHQAEEKLQRESKKKKSTKIDENEDPKKRKAVNGKNSTKSKKAKVDVKRERHTSRTEFTPEDRDFLARWLAYYRPDKVGRTTKSLYVKLESYDRSHPFHEIASRHPSSAWHEHFKKSRSKIGIDGKVLEDQVDEYVNQGINSELTTKNERKKRDKNTNATQKLVSTSQNRSENIKSKGKQPENKRLARKVASNHYENASSSKHEGLDRRSQGQEDERSPSPDPGQGQQKSDNVNSDIDNHTDHQVTVEDDNHSNKDNDNSVIDEKENEDEISPNPNDQDLEEEEDDNEDEDDVSSSLVVDSAEQDQDLEPTSNDGIIPGKDNKGKNDETTGSNGVIVKKKEVKFSEAGAGEHQGQEDVNQRRSTRSRRT</sequence>
<feature type="compositionally biased region" description="Polar residues" evidence="1">
    <location>
        <begin position="1"/>
        <end position="12"/>
    </location>
</feature>
<feature type="compositionally biased region" description="Basic and acidic residues" evidence="1">
    <location>
        <begin position="296"/>
        <end position="306"/>
    </location>
</feature>
<evidence type="ECO:0000256" key="1">
    <source>
        <dbReference type="SAM" id="MobiDB-lite"/>
    </source>
</evidence>
<feature type="region of interest" description="Disordered" evidence="1">
    <location>
        <begin position="1"/>
        <end position="89"/>
    </location>
</feature>
<feature type="compositionally biased region" description="Polar residues" evidence="1">
    <location>
        <begin position="452"/>
        <end position="466"/>
    </location>
</feature>
<name>A0AAX4K4K6_9TREE</name>
<evidence type="ECO:0008006" key="4">
    <source>
        <dbReference type="Google" id="ProtNLM"/>
    </source>
</evidence>
<dbReference type="PANTHER" id="PTHR22747">
    <property type="entry name" value="NUCLEOPLASMIN"/>
    <property type="match status" value="1"/>
</dbReference>
<dbReference type="GO" id="GO:0042393">
    <property type="term" value="F:histone binding"/>
    <property type="evidence" value="ECO:0007669"/>
    <property type="project" value="TreeGrafter"/>
</dbReference>
<evidence type="ECO:0000313" key="2">
    <source>
        <dbReference type="EMBL" id="WWC92656.1"/>
    </source>
</evidence>
<feature type="compositionally biased region" description="Basic and acidic residues" evidence="1">
    <location>
        <begin position="496"/>
        <end position="514"/>
    </location>
</feature>
<feature type="compositionally biased region" description="Basic and acidic residues" evidence="1">
    <location>
        <begin position="532"/>
        <end position="559"/>
    </location>
</feature>
<dbReference type="GO" id="GO:0005654">
    <property type="term" value="C:nucleoplasm"/>
    <property type="evidence" value="ECO:0007669"/>
    <property type="project" value="TreeGrafter"/>
</dbReference>
<dbReference type="GO" id="GO:0003682">
    <property type="term" value="F:chromatin binding"/>
    <property type="evidence" value="ECO:0007669"/>
    <property type="project" value="TreeGrafter"/>
</dbReference>
<dbReference type="PANTHER" id="PTHR22747:SF39">
    <property type="entry name" value="NUCLEOPLASMIN CORE DOMAIN-CONTAINING PROTEIN"/>
    <property type="match status" value="1"/>
</dbReference>